<dbReference type="CDD" id="cd00719">
    <property type="entry name" value="GIY-YIG_SF"/>
    <property type="match status" value="1"/>
</dbReference>
<dbReference type="STRING" id="326442.PSHAb0093"/>
<dbReference type="Proteomes" id="UP000006843">
    <property type="component" value="Chromosome II"/>
</dbReference>
<proteinExistence type="predicted"/>
<dbReference type="HOGENOM" id="CLU_1957663_0_0_6"/>
<reference evidence="1 2" key="1">
    <citation type="journal article" date="2005" name="Genome Res.">
        <title>Coping with cold: the genome of the versatile marine Antarctica bacterium Pseudoalteromonas haloplanktis TAC125.</title>
        <authorList>
            <person name="Medigue C."/>
            <person name="Krin E."/>
            <person name="Pascal G."/>
            <person name="Barbe V."/>
            <person name="Bernsel A."/>
            <person name="Bertin P."/>
            <person name="Cheung F."/>
            <person name="Cruveiller S."/>
            <person name="Damico S."/>
            <person name="Duilio A."/>
            <person name="Fang G."/>
            <person name="Feller G."/>
            <person name="Mangenot S."/>
            <person name="Marino G."/>
            <person name="Nilsson J."/>
            <person name="Parilli E."/>
            <person name="Rocha E."/>
            <person name="Rouy Z."/>
            <person name="Sekowska A."/>
            <person name="Tutino M.L."/>
            <person name="Vallenet D."/>
            <person name="von Heijne G."/>
            <person name="Danchin A."/>
        </authorList>
    </citation>
    <scope>NUCLEOTIDE SEQUENCE [LARGE SCALE GENOMIC DNA]</scope>
    <source>
        <strain evidence="2">TAC 125</strain>
    </source>
</reference>
<dbReference type="EMBL" id="CR954247">
    <property type="protein sequence ID" value="CAI89142.1"/>
    <property type="molecule type" value="Genomic_DNA"/>
</dbReference>
<keyword evidence="2" id="KW-1185">Reference proteome</keyword>
<name>Q3ICW2_PSET1</name>
<dbReference type="KEGG" id="pha:PSHAb0093"/>
<organism evidence="1 2">
    <name type="scientific">Pseudoalteromonas translucida (strain TAC 125)</name>
    <dbReference type="NCBI Taxonomy" id="326442"/>
    <lineage>
        <taxon>Bacteria</taxon>
        <taxon>Pseudomonadati</taxon>
        <taxon>Pseudomonadota</taxon>
        <taxon>Gammaproteobacteria</taxon>
        <taxon>Alteromonadales</taxon>
        <taxon>Pseudoalteromonadaceae</taxon>
        <taxon>Pseudoalteromonas</taxon>
    </lineage>
</organism>
<dbReference type="AlphaFoldDB" id="Q3ICW2"/>
<protein>
    <submittedName>
        <fullName evidence="1">Orphan protein</fullName>
    </submittedName>
</protein>
<gene>
    <name evidence="1" type="ordered locus">PSHAb0093</name>
</gene>
<accession>Q3ICW2</accession>
<sequence length="128" mass="14932">MATVYCLFFENFMYIGITEDFPFERWSNHFSKKGSFVGAIKKVIPEFDYKVQHIKIISLTLEDEFINGQKELQAIEKSLHNSFDCNPFIKKVGFSVISSTTRTAPRGFNYEAIRKKTDKVRDKIESLF</sequence>
<evidence type="ECO:0000313" key="2">
    <source>
        <dbReference type="Proteomes" id="UP000006843"/>
    </source>
</evidence>
<evidence type="ECO:0000313" key="1">
    <source>
        <dbReference type="EMBL" id="CAI89142.1"/>
    </source>
</evidence>